<dbReference type="EMBL" id="AJYB01000023">
    <property type="protein sequence ID" value="EIM07030.1"/>
    <property type="molecule type" value="Genomic_DNA"/>
</dbReference>
<dbReference type="SUPFAM" id="SSF53474">
    <property type="entry name" value="alpha/beta-Hydrolases"/>
    <property type="match status" value="1"/>
</dbReference>
<proteinExistence type="predicted"/>
<dbReference type="InterPro" id="IPR000073">
    <property type="entry name" value="AB_hydrolase_1"/>
</dbReference>
<comment type="caution">
    <text evidence="2">The sequence shown here is derived from an EMBL/GenBank/DDBJ whole genome shotgun (WGS) entry which is preliminary data.</text>
</comment>
<dbReference type="RefSeq" id="WP_006829525.1">
    <property type="nucleotide sequence ID" value="NZ_AJYB01000023.1"/>
</dbReference>
<dbReference type="AlphaFoldDB" id="A0AA87ILQ9"/>
<sequence>MRHIVDVNNKRMEVFLRGERGIPILILSGMGCSFEEWFEVTEALSQTNRVFMLHRPGLGESELGEEVRTSSQVVDEINQLLCVLGVDELIVLIGHSYGGLCAQHFTKLYPDKVSALLLVDSTSVDVERLDMLDLPVLNQNSSDEEWMEECKSYSFLLEKELKQIIKPVLSENQKKTAFINTKEVD</sequence>
<dbReference type="Proteomes" id="UP000004725">
    <property type="component" value="Unassembled WGS sequence"/>
</dbReference>
<feature type="domain" description="AB hydrolase-1" evidence="1">
    <location>
        <begin position="23"/>
        <end position="148"/>
    </location>
</feature>
<dbReference type="GO" id="GO:0016020">
    <property type="term" value="C:membrane"/>
    <property type="evidence" value="ECO:0007669"/>
    <property type="project" value="TreeGrafter"/>
</dbReference>
<reference evidence="2 3" key="1">
    <citation type="journal article" date="2012" name="J. Bacteriol.">
        <title>Genome Sequence of the Antarctic Psychrophile Bacterium Planococcus antarcticus DSM 14505.</title>
        <authorList>
            <person name="Margolles A."/>
            <person name="Gueimonde M."/>
            <person name="Sanchez B."/>
        </authorList>
    </citation>
    <scope>NUCLEOTIDE SEQUENCE [LARGE SCALE GENOMIC DNA]</scope>
    <source>
        <strain evidence="2 3">DSM 14505</strain>
    </source>
</reference>
<evidence type="ECO:0000259" key="1">
    <source>
        <dbReference type="Pfam" id="PF00561"/>
    </source>
</evidence>
<dbReference type="PROSITE" id="PS51257">
    <property type="entry name" value="PROKAR_LIPOPROTEIN"/>
    <property type="match status" value="1"/>
</dbReference>
<dbReference type="InterPro" id="IPR029058">
    <property type="entry name" value="AB_hydrolase_fold"/>
</dbReference>
<dbReference type="Pfam" id="PF00561">
    <property type="entry name" value="Abhydrolase_1"/>
    <property type="match status" value="1"/>
</dbReference>
<gene>
    <name evidence="2" type="ORF">A1A1_07629</name>
</gene>
<protein>
    <submittedName>
        <fullName evidence="2">Alpha/beta hydrolase</fullName>
    </submittedName>
</protein>
<dbReference type="PANTHER" id="PTHR43798:SF33">
    <property type="entry name" value="HYDROLASE, PUTATIVE (AFU_ORTHOLOGUE AFUA_2G14860)-RELATED"/>
    <property type="match status" value="1"/>
</dbReference>
<dbReference type="Gene3D" id="3.40.50.1820">
    <property type="entry name" value="alpha/beta hydrolase"/>
    <property type="match status" value="1"/>
</dbReference>
<organism evidence="2 3">
    <name type="scientific">Planococcus antarcticus DSM 14505</name>
    <dbReference type="NCBI Taxonomy" id="1185653"/>
    <lineage>
        <taxon>Bacteria</taxon>
        <taxon>Bacillati</taxon>
        <taxon>Bacillota</taxon>
        <taxon>Bacilli</taxon>
        <taxon>Bacillales</taxon>
        <taxon>Caryophanaceae</taxon>
        <taxon>Planococcus</taxon>
    </lineage>
</organism>
<dbReference type="InterPro" id="IPR050266">
    <property type="entry name" value="AB_hydrolase_sf"/>
</dbReference>
<accession>A0AA87ILQ9</accession>
<evidence type="ECO:0000313" key="3">
    <source>
        <dbReference type="Proteomes" id="UP000004725"/>
    </source>
</evidence>
<evidence type="ECO:0000313" key="2">
    <source>
        <dbReference type="EMBL" id="EIM07030.1"/>
    </source>
</evidence>
<keyword evidence="2" id="KW-0378">Hydrolase</keyword>
<dbReference type="PANTHER" id="PTHR43798">
    <property type="entry name" value="MONOACYLGLYCEROL LIPASE"/>
    <property type="match status" value="1"/>
</dbReference>
<name>A0AA87ILQ9_9BACL</name>
<dbReference type="GO" id="GO:0016787">
    <property type="term" value="F:hydrolase activity"/>
    <property type="evidence" value="ECO:0007669"/>
    <property type="project" value="UniProtKB-KW"/>
</dbReference>
<dbReference type="PRINTS" id="PR00111">
    <property type="entry name" value="ABHYDROLASE"/>
</dbReference>